<reference evidence="3 4" key="1">
    <citation type="submission" date="2017-10" db="EMBL/GenBank/DDBJ databases">
        <title>Draft genome sequences of strains TRE 1, TRE 9, TRE H and TRI 7, isolated from tamarins, belonging to four potential novel Bifidobacterium species.</title>
        <authorList>
            <person name="Mattarelli P."/>
            <person name="Modesto M."/>
            <person name="Puglisi E."/>
            <person name="Morelli L."/>
            <person name="Spezio C."/>
            <person name="Bonetti A."/>
            <person name="Sandri C."/>
        </authorList>
    </citation>
    <scope>NUCLEOTIDE SEQUENCE [LARGE SCALE GENOMIC DNA]</scope>
    <source>
        <strain evidence="4">TRI7</strain>
    </source>
</reference>
<evidence type="ECO:0000313" key="4">
    <source>
        <dbReference type="Proteomes" id="UP000231451"/>
    </source>
</evidence>
<evidence type="ECO:0000259" key="2">
    <source>
        <dbReference type="Pfam" id="PF04909"/>
    </source>
</evidence>
<comment type="caution">
    <text evidence="3">The sequence shown here is derived from an EMBL/GenBank/DDBJ whole genome shotgun (WGS) entry which is preliminary data.</text>
</comment>
<dbReference type="PANTHER" id="PTHR43569">
    <property type="entry name" value="AMIDOHYDROLASE"/>
    <property type="match status" value="1"/>
</dbReference>
<comment type="similarity">
    <text evidence="1">Belongs to the metallo-dependent hydrolases superfamily.</text>
</comment>
<dbReference type="InterPro" id="IPR006680">
    <property type="entry name" value="Amidohydro-rel"/>
</dbReference>
<name>A0A2M9HCQ8_9BIFI</name>
<dbReference type="Gene3D" id="3.20.20.140">
    <property type="entry name" value="Metal-dependent hydrolases"/>
    <property type="match status" value="1"/>
</dbReference>
<organism evidence="3 4">
    <name type="scientific">Bifidobacterium simiarum</name>
    <dbReference type="NCBI Taxonomy" id="2045441"/>
    <lineage>
        <taxon>Bacteria</taxon>
        <taxon>Bacillati</taxon>
        <taxon>Actinomycetota</taxon>
        <taxon>Actinomycetes</taxon>
        <taxon>Bifidobacteriales</taxon>
        <taxon>Bifidobacteriaceae</taxon>
        <taxon>Bifidobacterium</taxon>
    </lineage>
</organism>
<dbReference type="GO" id="GO:0016787">
    <property type="term" value="F:hydrolase activity"/>
    <property type="evidence" value="ECO:0007669"/>
    <property type="project" value="UniProtKB-KW"/>
</dbReference>
<dbReference type="AlphaFoldDB" id="A0A2M9HCQ8"/>
<dbReference type="PANTHER" id="PTHR43569:SF2">
    <property type="entry name" value="AMIDOHYDROLASE-RELATED DOMAIN-CONTAINING PROTEIN"/>
    <property type="match status" value="1"/>
</dbReference>
<protein>
    <submittedName>
        <fullName evidence="3">Amidohydrolase</fullName>
    </submittedName>
</protein>
<dbReference type="EMBL" id="PEBK01000010">
    <property type="protein sequence ID" value="PJM74604.1"/>
    <property type="molecule type" value="Genomic_DNA"/>
</dbReference>
<dbReference type="Proteomes" id="UP000231451">
    <property type="component" value="Unassembled WGS sequence"/>
</dbReference>
<accession>A0A2M9HCQ8</accession>
<dbReference type="Pfam" id="PF04909">
    <property type="entry name" value="Amidohydro_2"/>
    <property type="match status" value="1"/>
</dbReference>
<dbReference type="SUPFAM" id="SSF51556">
    <property type="entry name" value="Metallo-dependent hydrolases"/>
    <property type="match status" value="1"/>
</dbReference>
<sequence>MRKDHLAMTLGEDYQQPVPGRMYTIIPETPEHVERIRPFIDTHVHLMETALYSWFNDSKAPTFEGPWDPLFKAGDYLASDLLDETKGSNIDLVGAVHVQANADDPVAEIASVERQSRETGLPVVTVGGGDLSSPDFAATLERELDHPSLRGVRQNLNMHPHPLYHYVSRSYMDEPSWLDGLALLEQHGLSFDMQLYPTQFARAAEVIDAHPNTLFIINHAGMWADRDLAGFQLWKNGLAELGKRDNAVIKISGQPSMDHYWTIESIKPGIYTVLDAFGIDKTMLASNFPVDKLHCSYVDLVHAYARCVETLSEDEQDALFVGNAHKYYRF</sequence>
<keyword evidence="3" id="KW-0378">Hydrolase</keyword>
<dbReference type="InterPro" id="IPR032466">
    <property type="entry name" value="Metal_Hydrolase"/>
</dbReference>
<dbReference type="InterPro" id="IPR052350">
    <property type="entry name" value="Metallo-dep_Lactonases"/>
</dbReference>
<gene>
    <name evidence="3" type="ORF">CSQ87_09390</name>
</gene>
<evidence type="ECO:0000256" key="1">
    <source>
        <dbReference type="ARBA" id="ARBA00038310"/>
    </source>
</evidence>
<proteinExistence type="inferred from homology"/>
<dbReference type="OrthoDB" id="5450317at2"/>
<feature type="domain" description="Amidohydrolase-related" evidence="2">
    <location>
        <begin position="40"/>
        <end position="330"/>
    </location>
</feature>
<keyword evidence="4" id="KW-1185">Reference proteome</keyword>
<evidence type="ECO:0000313" key="3">
    <source>
        <dbReference type="EMBL" id="PJM74604.1"/>
    </source>
</evidence>